<dbReference type="SUPFAM" id="SSF110997">
    <property type="entry name" value="Sporulation related repeat"/>
    <property type="match status" value="1"/>
</dbReference>
<protein>
    <recommendedName>
        <fullName evidence="1">SPOR domain-containing protein</fullName>
    </recommendedName>
</protein>
<organism evidence="2">
    <name type="scientific">marine sediment metagenome</name>
    <dbReference type="NCBI Taxonomy" id="412755"/>
    <lineage>
        <taxon>unclassified sequences</taxon>
        <taxon>metagenomes</taxon>
        <taxon>ecological metagenomes</taxon>
    </lineage>
</organism>
<dbReference type="EMBL" id="LAZR01002814">
    <property type="protein sequence ID" value="KKN25279.1"/>
    <property type="molecule type" value="Genomic_DNA"/>
</dbReference>
<comment type="caution">
    <text evidence="2">The sequence shown here is derived from an EMBL/GenBank/DDBJ whole genome shotgun (WGS) entry which is preliminary data.</text>
</comment>
<evidence type="ECO:0000313" key="2">
    <source>
        <dbReference type="EMBL" id="KKN25279.1"/>
    </source>
</evidence>
<gene>
    <name evidence="2" type="ORF">LCGC14_0886330</name>
</gene>
<dbReference type="GO" id="GO:0042834">
    <property type="term" value="F:peptidoglycan binding"/>
    <property type="evidence" value="ECO:0007669"/>
    <property type="project" value="InterPro"/>
</dbReference>
<dbReference type="InterPro" id="IPR036680">
    <property type="entry name" value="SPOR-like_sf"/>
</dbReference>
<sequence>MRSLFLFLLLLNVLYALWQWQIGGWQLPVMSHPQHQAPVDLPSDEDVPLSSVALGSSPLVPAKPIQTDTASALCVMLGTFGARAEAEQLQQRLRALDVAAELMTLEEVAATDYWLVMSVSGGNQGALARLSMLQERGIDSFVITRGALAGNLSLGVFSQQDYAAARKAQLEAEGYDVRVEAVEKTREQYRLQVPPSGRRLLDQAMLSRLRTDFPAMQHQYQACAGIAKGANIP</sequence>
<dbReference type="Pfam" id="PF05036">
    <property type="entry name" value="SPOR"/>
    <property type="match status" value="2"/>
</dbReference>
<evidence type="ECO:0000259" key="1">
    <source>
        <dbReference type="Pfam" id="PF05036"/>
    </source>
</evidence>
<dbReference type="AlphaFoldDB" id="A0A0F9P5G6"/>
<accession>A0A0F9P5G6</accession>
<dbReference type="InterPro" id="IPR007730">
    <property type="entry name" value="SPOR-like_dom"/>
</dbReference>
<reference evidence="2" key="1">
    <citation type="journal article" date="2015" name="Nature">
        <title>Complex archaea that bridge the gap between prokaryotes and eukaryotes.</title>
        <authorList>
            <person name="Spang A."/>
            <person name="Saw J.H."/>
            <person name="Jorgensen S.L."/>
            <person name="Zaremba-Niedzwiedzka K."/>
            <person name="Martijn J."/>
            <person name="Lind A.E."/>
            <person name="van Eijk R."/>
            <person name="Schleper C."/>
            <person name="Guy L."/>
            <person name="Ettema T.J."/>
        </authorList>
    </citation>
    <scope>NUCLEOTIDE SEQUENCE</scope>
</reference>
<feature type="domain" description="SPOR" evidence="1">
    <location>
        <begin position="154"/>
        <end position="210"/>
    </location>
</feature>
<feature type="domain" description="SPOR" evidence="1">
    <location>
        <begin position="72"/>
        <end position="144"/>
    </location>
</feature>
<proteinExistence type="predicted"/>
<name>A0A0F9P5G6_9ZZZZ</name>